<dbReference type="SUPFAM" id="SSF56801">
    <property type="entry name" value="Acetyl-CoA synthetase-like"/>
    <property type="match status" value="1"/>
</dbReference>
<dbReference type="InterPro" id="IPR020845">
    <property type="entry name" value="AMP-binding_CS"/>
</dbReference>
<dbReference type="RefSeq" id="WP_122193737.1">
    <property type="nucleotide sequence ID" value="NZ_JBHSKC010000010.1"/>
</dbReference>
<dbReference type="PROSITE" id="PS00455">
    <property type="entry name" value="AMP_BINDING"/>
    <property type="match status" value="1"/>
</dbReference>
<dbReference type="PANTHER" id="PTHR43201:SF8">
    <property type="entry name" value="ACYL-COA SYNTHETASE FAMILY MEMBER 3"/>
    <property type="match status" value="1"/>
</dbReference>
<sequence length="784" mass="83209">MRNGWATGRSTTEERVIDMKPHAPPQPALARGDDQDMAVRWRREVFADDLRGRAATAPDAPVYVGHRRGETVTVTFGELAGRVERLAAALQARDVGRGRAVVFRLPNEWETAALWLACGRVGAVAAAVPPWFGRRELDLVLGAVTPALLVTEDGKPCSGRTARDLPAEPVALGGLLAEAAAGARPVEPMPPVHADEVCQLAFTSGTTGRPRAVVHTFNTRYAALCAAVRQIPPGVATAAIADLTHTVGLMFNTLAPLATGRPSVFSADDAPETWLGLLAAQRVGCLVSTPPVLRDLVAAAARGGHAFPDLRQVVSLGAPIPPRLAGRLRAVLAPRLVNAFGTTETGMLAATSPGEDVAEETLGRPIEGVRIRLRPRDAGPSGDGGHLQVRTPGLCRRVIDLRTREEVWSAEAGDGWYDTGDLVERDAQGRLRHLGRASGRVGGDSMIPVAEVEDELLEHPAVADAAIVAVDDAQGHEVACAVIVADGTAPSLDDLRVHLRARGMTEVYLPERVAVMAGLPRTALGKLHRSEIQRRVTGGSVPRESRAFPPPRAIDAADAERVEAMARFLAGHTTAEALRAVLPPGTRHTAVDDVLARDLELDHGALLLFPTAVDAAVAELAARGMTVSDPIPSTVVRDRLAARYGRPPQDLAVTIVQAAPAEDAHRSLELFLLPTGPGDDAIRADEQAGRHEAHLAFRVAAPAGHRLDAVYAALAGAAGLTADGGGFNPHHGRTGRTVLYFRGPGRLPRPFAWPRRLEIIAEGHHPDLLRRHLGEPEVRRGEGS</sequence>
<dbReference type="Pfam" id="PF13193">
    <property type="entry name" value="AMP-binding_C"/>
    <property type="match status" value="1"/>
</dbReference>
<dbReference type="InterPro" id="IPR000873">
    <property type="entry name" value="AMP-dep_synth/lig_dom"/>
</dbReference>
<evidence type="ECO:0000313" key="5">
    <source>
        <dbReference type="EMBL" id="RMI45902.1"/>
    </source>
</evidence>
<dbReference type="Pfam" id="PF00501">
    <property type="entry name" value="AMP-binding"/>
    <property type="match status" value="1"/>
</dbReference>
<name>A0A3M2M8T3_9ACTN</name>
<dbReference type="Proteomes" id="UP000282674">
    <property type="component" value="Unassembled WGS sequence"/>
</dbReference>
<dbReference type="InterPro" id="IPR045851">
    <property type="entry name" value="AMP-bd_C_sf"/>
</dbReference>
<evidence type="ECO:0000256" key="1">
    <source>
        <dbReference type="ARBA" id="ARBA00006432"/>
    </source>
</evidence>
<dbReference type="PANTHER" id="PTHR43201">
    <property type="entry name" value="ACYL-COA SYNTHETASE"/>
    <property type="match status" value="1"/>
</dbReference>
<protein>
    <submittedName>
        <fullName evidence="5">Uncharacterized protein</fullName>
    </submittedName>
</protein>
<dbReference type="GO" id="GO:0031956">
    <property type="term" value="F:medium-chain fatty acid-CoA ligase activity"/>
    <property type="evidence" value="ECO:0007669"/>
    <property type="project" value="TreeGrafter"/>
</dbReference>
<comment type="caution">
    <text evidence="5">The sequence shown here is derived from an EMBL/GenBank/DDBJ whole genome shotgun (WGS) entry which is preliminary data.</text>
</comment>
<accession>A0A3M2M8T3</accession>
<evidence type="ECO:0000259" key="4">
    <source>
        <dbReference type="Pfam" id="PF13193"/>
    </source>
</evidence>
<dbReference type="GO" id="GO:0006631">
    <property type="term" value="P:fatty acid metabolic process"/>
    <property type="evidence" value="ECO:0007669"/>
    <property type="project" value="TreeGrafter"/>
</dbReference>
<feature type="compositionally biased region" description="Basic and acidic residues" evidence="2">
    <location>
        <begin position="11"/>
        <end position="21"/>
    </location>
</feature>
<evidence type="ECO:0000313" key="6">
    <source>
        <dbReference type="Proteomes" id="UP000282674"/>
    </source>
</evidence>
<comment type="similarity">
    <text evidence="1">Belongs to the ATP-dependent AMP-binding enzyme family.</text>
</comment>
<organism evidence="5 6">
    <name type="scientific">Actinomadura harenae</name>
    <dbReference type="NCBI Taxonomy" id="2483351"/>
    <lineage>
        <taxon>Bacteria</taxon>
        <taxon>Bacillati</taxon>
        <taxon>Actinomycetota</taxon>
        <taxon>Actinomycetes</taxon>
        <taxon>Streptosporangiales</taxon>
        <taxon>Thermomonosporaceae</taxon>
        <taxon>Actinomadura</taxon>
    </lineage>
</organism>
<dbReference type="InterPro" id="IPR042099">
    <property type="entry name" value="ANL_N_sf"/>
</dbReference>
<dbReference type="Gene3D" id="3.30.300.30">
    <property type="match status" value="1"/>
</dbReference>
<reference evidence="5 6" key="1">
    <citation type="submission" date="2018-10" db="EMBL/GenBank/DDBJ databases">
        <title>Isolation from soil.</title>
        <authorList>
            <person name="Hu J."/>
        </authorList>
    </citation>
    <scope>NUCLEOTIDE SEQUENCE [LARGE SCALE GENOMIC DNA]</scope>
    <source>
        <strain evidence="5 6">NEAU-Ht49</strain>
    </source>
</reference>
<evidence type="ECO:0000256" key="2">
    <source>
        <dbReference type="SAM" id="MobiDB-lite"/>
    </source>
</evidence>
<feature type="region of interest" description="Disordered" evidence="2">
    <location>
        <begin position="1"/>
        <end position="34"/>
    </location>
</feature>
<feature type="domain" description="AMP-dependent synthetase/ligase" evidence="3">
    <location>
        <begin position="53"/>
        <end position="396"/>
    </location>
</feature>
<dbReference type="EMBL" id="RFFG01000011">
    <property type="protein sequence ID" value="RMI45902.1"/>
    <property type="molecule type" value="Genomic_DNA"/>
</dbReference>
<evidence type="ECO:0000259" key="3">
    <source>
        <dbReference type="Pfam" id="PF00501"/>
    </source>
</evidence>
<keyword evidence="6" id="KW-1185">Reference proteome</keyword>
<proteinExistence type="inferred from homology"/>
<dbReference type="AlphaFoldDB" id="A0A3M2M8T3"/>
<feature type="domain" description="AMP-binding enzyme C-terminal" evidence="4">
    <location>
        <begin position="451"/>
        <end position="526"/>
    </location>
</feature>
<dbReference type="InterPro" id="IPR025110">
    <property type="entry name" value="AMP-bd_C"/>
</dbReference>
<gene>
    <name evidence="5" type="ORF">EBO15_08270</name>
</gene>
<dbReference type="Gene3D" id="3.40.50.12780">
    <property type="entry name" value="N-terminal domain of ligase-like"/>
    <property type="match status" value="1"/>
</dbReference>
<dbReference type="OrthoDB" id="9803968at2"/>